<organism evidence="1 2">
    <name type="scientific">Arthrobacter vasquezii</name>
    <dbReference type="NCBI Taxonomy" id="2977629"/>
    <lineage>
        <taxon>Bacteria</taxon>
        <taxon>Bacillati</taxon>
        <taxon>Actinomycetota</taxon>
        <taxon>Actinomycetes</taxon>
        <taxon>Micrococcales</taxon>
        <taxon>Micrococcaceae</taxon>
        <taxon>Arthrobacter</taxon>
    </lineage>
</organism>
<evidence type="ECO:0000313" key="1">
    <source>
        <dbReference type="EMBL" id="MDF9279425.1"/>
    </source>
</evidence>
<sequence length="48" mass="5737">MAEFYKRRCHELERMADNRPENQLYTGRIYKDPTGETAVKNLSRFSTL</sequence>
<proteinExistence type="predicted"/>
<reference evidence="1 2" key="1">
    <citation type="journal article" date="2023" name="Int. J. Syst. Evol. Microbiol.">
        <title>Arthrobacter vasquezii sp. nov., isolated from a soil sample from Union Glacier, Antarctica.</title>
        <authorList>
            <person name="Valenzuela-Ibaceta F."/>
            <person name="Carrasco V."/>
            <person name="Lagos-Moraga S."/>
            <person name="Dietz-Vargas C."/>
            <person name="Navarro C.A."/>
            <person name="Perez-Donoso J.M."/>
        </authorList>
    </citation>
    <scope>NUCLEOTIDE SEQUENCE [LARGE SCALE GENOMIC DNA]</scope>
    <source>
        <strain evidence="1 2">EH-1B-1</strain>
    </source>
</reference>
<dbReference type="RefSeq" id="WP_277359735.1">
    <property type="nucleotide sequence ID" value="NZ_JAROKN010000080.1"/>
</dbReference>
<keyword evidence="2" id="KW-1185">Reference proteome</keyword>
<dbReference type="Proteomes" id="UP001220456">
    <property type="component" value="Unassembled WGS sequence"/>
</dbReference>
<comment type="caution">
    <text evidence="1">The sequence shown here is derived from an EMBL/GenBank/DDBJ whole genome shotgun (WGS) entry which is preliminary data.</text>
</comment>
<gene>
    <name evidence="1" type="ORF">P4U43_16670</name>
</gene>
<accession>A0ABT6CZY7</accession>
<dbReference type="EMBL" id="JAROKN010000080">
    <property type="protein sequence ID" value="MDF9279425.1"/>
    <property type="molecule type" value="Genomic_DNA"/>
</dbReference>
<evidence type="ECO:0000313" key="2">
    <source>
        <dbReference type="Proteomes" id="UP001220456"/>
    </source>
</evidence>
<name>A0ABT6CZY7_9MICC</name>
<protein>
    <submittedName>
        <fullName evidence="1">Uncharacterized protein</fullName>
    </submittedName>
</protein>